<organism evidence="8 9">
    <name type="scientific">Novacetimonas maltaceti</name>
    <dbReference type="NCBI Taxonomy" id="1203393"/>
    <lineage>
        <taxon>Bacteria</taxon>
        <taxon>Pseudomonadati</taxon>
        <taxon>Pseudomonadota</taxon>
        <taxon>Alphaproteobacteria</taxon>
        <taxon>Acetobacterales</taxon>
        <taxon>Acetobacteraceae</taxon>
        <taxon>Novacetimonas</taxon>
    </lineage>
</organism>
<keyword evidence="4 6" id="KW-0131">Cell cycle</keyword>
<dbReference type="PANTHER" id="PTHR34108">
    <property type="entry name" value="SEPTUM SITE-DETERMINING PROTEIN MINC"/>
    <property type="match status" value="1"/>
</dbReference>
<dbReference type="Gene3D" id="2.160.20.70">
    <property type="match status" value="1"/>
</dbReference>
<evidence type="ECO:0000256" key="2">
    <source>
        <dbReference type="ARBA" id="ARBA00022618"/>
    </source>
</evidence>
<dbReference type="InterPro" id="IPR036145">
    <property type="entry name" value="MinC_C_sf"/>
</dbReference>
<gene>
    <name evidence="6 8" type="primary">minC</name>
    <name evidence="8" type="ORF">KMAL_08480</name>
</gene>
<accession>A0A2S3W3M1</accession>
<dbReference type="HAMAP" id="MF_00267">
    <property type="entry name" value="MinC"/>
    <property type="match status" value="1"/>
</dbReference>
<keyword evidence="2 6" id="KW-0132">Cell division</keyword>
<dbReference type="Gene3D" id="3.30.70.260">
    <property type="match status" value="1"/>
</dbReference>
<evidence type="ECO:0000256" key="3">
    <source>
        <dbReference type="ARBA" id="ARBA00023210"/>
    </source>
</evidence>
<keyword evidence="3 6" id="KW-0717">Septation</keyword>
<dbReference type="InterPro" id="IPR005526">
    <property type="entry name" value="Septum_form_inhib_MinC_C"/>
</dbReference>
<dbReference type="InterPro" id="IPR013033">
    <property type="entry name" value="MinC"/>
</dbReference>
<dbReference type="GO" id="GO:0000917">
    <property type="term" value="P:division septum assembly"/>
    <property type="evidence" value="ECO:0007669"/>
    <property type="project" value="UniProtKB-KW"/>
</dbReference>
<dbReference type="Proteomes" id="UP000237344">
    <property type="component" value="Unassembled WGS sequence"/>
</dbReference>
<evidence type="ECO:0000256" key="1">
    <source>
        <dbReference type="ARBA" id="ARBA00006291"/>
    </source>
</evidence>
<evidence type="ECO:0000256" key="5">
    <source>
        <dbReference type="ARBA" id="ARBA00025606"/>
    </source>
</evidence>
<dbReference type="SUPFAM" id="SSF63848">
    <property type="entry name" value="Cell-division inhibitor MinC, C-terminal domain"/>
    <property type="match status" value="1"/>
</dbReference>
<reference evidence="8 9" key="1">
    <citation type="submission" date="2018-01" db="EMBL/GenBank/DDBJ databases">
        <title>Draft Genome Sequence of Komagataeibacter maltaceti LMG 1529, a Vinegar Producing Acetic Acid Bacterium Isolated from Malt Vinegar Brewery Acetifiers.</title>
        <authorList>
            <person name="Zhang Q."/>
            <person name="Hollensteiner J."/>
            <person name="Poehlein A."/>
            <person name="Daniel R."/>
        </authorList>
    </citation>
    <scope>NUCLEOTIDE SEQUENCE [LARGE SCALE GENOMIC DNA]</scope>
    <source>
        <strain evidence="8 9">LMG 1529</strain>
    </source>
</reference>
<evidence type="ECO:0000256" key="6">
    <source>
        <dbReference type="HAMAP-Rule" id="MF_00267"/>
    </source>
</evidence>
<proteinExistence type="inferred from homology"/>
<evidence type="ECO:0000313" key="9">
    <source>
        <dbReference type="Proteomes" id="UP000237344"/>
    </source>
</evidence>
<keyword evidence="9" id="KW-1185">Reference proteome</keyword>
<evidence type="ECO:0000256" key="4">
    <source>
        <dbReference type="ARBA" id="ARBA00023306"/>
    </source>
</evidence>
<comment type="caution">
    <text evidence="8">The sequence shown here is derived from an EMBL/GenBank/DDBJ whole genome shotgun (WGS) entry which is preliminary data.</text>
</comment>
<feature type="domain" description="Septum formation inhibitor MinC C-terminal" evidence="7">
    <location>
        <begin position="149"/>
        <end position="249"/>
    </location>
</feature>
<dbReference type="GO" id="GO:0000902">
    <property type="term" value="P:cell morphogenesis"/>
    <property type="evidence" value="ECO:0007669"/>
    <property type="project" value="InterPro"/>
</dbReference>
<dbReference type="GO" id="GO:1901891">
    <property type="term" value="P:regulation of cell septum assembly"/>
    <property type="evidence" value="ECO:0007669"/>
    <property type="project" value="InterPro"/>
</dbReference>
<comment type="function">
    <text evidence="5 6">Cell division inhibitor that blocks the formation of polar Z ring septums. Rapidly oscillates between the poles of the cell to destabilize FtsZ filaments that have formed before they mature into polar Z rings. Prevents FtsZ polymerization.</text>
</comment>
<comment type="subunit">
    <text evidence="6">Interacts with MinD and FtsZ.</text>
</comment>
<dbReference type="EMBL" id="POTC01000007">
    <property type="protein sequence ID" value="POF63472.1"/>
    <property type="molecule type" value="Genomic_DNA"/>
</dbReference>
<protein>
    <recommendedName>
        <fullName evidence="6">Probable septum site-determining protein MinC</fullName>
    </recommendedName>
</protein>
<dbReference type="Pfam" id="PF03775">
    <property type="entry name" value="MinC_C"/>
    <property type="match status" value="1"/>
</dbReference>
<sequence length="262" mass="27883">MIPVGSQADESQADEGCNHLSDELRSLPKIRARGRSFLALVLSPEPRLSDWMAGLDAQIARSAAFFASKPVILDLSLLGPDEPGLGKLYPALLERGIRIIAIEGADPATPAIAHWQWPAGLEGGRASGAVDIPDDHVPVPERIQGSSLIFEQPIRSGQTIMNPDGDIIIIGSVGSGAEVTAAGSIHVYGALRGRAIAGMNGQPEARIFAHDMRAELLAIDGYYMTAEDIDPRFSGNPSQAMLNNDTIVVQPLTLRTAPPSRR</sequence>
<dbReference type="NCBIfam" id="TIGR01222">
    <property type="entry name" value="minC"/>
    <property type="match status" value="1"/>
</dbReference>
<name>A0A2S3W3M1_9PROT</name>
<dbReference type="AlphaFoldDB" id="A0A2S3W3M1"/>
<dbReference type="InterPro" id="IPR016098">
    <property type="entry name" value="CAP/MinC_C"/>
</dbReference>
<comment type="similarity">
    <text evidence="1 6">Belongs to the MinC family.</text>
</comment>
<dbReference type="PANTHER" id="PTHR34108:SF1">
    <property type="entry name" value="SEPTUM SITE-DETERMINING PROTEIN MINC"/>
    <property type="match status" value="1"/>
</dbReference>
<evidence type="ECO:0000313" key="8">
    <source>
        <dbReference type="EMBL" id="POF63472.1"/>
    </source>
</evidence>
<evidence type="ECO:0000259" key="7">
    <source>
        <dbReference type="Pfam" id="PF03775"/>
    </source>
</evidence>